<evidence type="ECO:0000256" key="5">
    <source>
        <dbReference type="ARBA" id="ARBA00022777"/>
    </source>
</evidence>
<dbReference type="Proteomes" id="UP000516437">
    <property type="component" value="Unassembled WGS sequence"/>
</dbReference>
<feature type="domain" description="Protein kinase" evidence="8">
    <location>
        <begin position="414"/>
        <end position="887"/>
    </location>
</feature>
<gene>
    <name evidence="9" type="ORF">CJ030_MR0G007137</name>
</gene>
<keyword evidence="3" id="KW-0808">Transferase</keyword>
<keyword evidence="9" id="KW-0132">Cell division</keyword>
<dbReference type="FunFam" id="1.10.510.10:FF:001893">
    <property type="entry name" value="Probable serine/threonine-protein kinase DDB_G0291918"/>
    <property type="match status" value="1"/>
</dbReference>
<dbReference type="Gene3D" id="3.30.200.20">
    <property type="entry name" value="Phosphorylase Kinase, domain 1"/>
    <property type="match status" value="1"/>
</dbReference>
<dbReference type="GO" id="GO:0004674">
    <property type="term" value="F:protein serine/threonine kinase activity"/>
    <property type="evidence" value="ECO:0007669"/>
    <property type="project" value="UniProtKB-KW"/>
</dbReference>
<dbReference type="OrthoDB" id="10020333at2759"/>
<name>A0A6A1UJX0_9ROSI</name>
<protein>
    <recommendedName>
        <fullName evidence="1">non-specific serine/threonine protein kinase</fullName>
        <ecNumber evidence="1">2.7.11.1</ecNumber>
    </recommendedName>
</protein>
<evidence type="ECO:0000256" key="2">
    <source>
        <dbReference type="ARBA" id="ARBA00022527"/>
    </source>
</evidence>
<organism evidence="9 10">
    <name type="scientific">Morella rubra</name>
    <name type="common">Chinese bayberry</name>
    <dbReference type="NCBI Taxonomy" id="262757"/>
    <lineage>
        <taxon>Eukaryota</taxon>
        <taxon>Viridiplantae</taxon>
        <taxon>Streptophyta</taxon>
        <taxon>Embryophyta</taxon>
        <taxon>Tracheophyta</taxon>
        <taxon>Spermatophyta</taxon>
        <taxon>Magnoliopsida</taxon>
        <taxon>eudicotyledons</taxon>
        <taxon>Gunneridae</taxon>
        <taxon>Pentapetalae</taxon>
        <taxon>rosids</taxon>
        <taxon>fabids</taxon>
        <taxon>Fagales</taxon>
        <taxon>Myricaceae</taxon>
        <taxon>Morella</taxon>
    </lineage>
</organism>
<dbReference type="GO" id="GO:0044773">
    <property type="term" value="P:mitotic DNA damage checkpoint signaling"/>
    <property type="evidence" value="ECO:0007669"/>
    <property type="project" value="TreeGrafter"/>
</dbReference>
<dbReference type="AlphaFoldDB" id="A0A6A1UJX0"/>
<reference evidence="9 10" key="1">
    <citation type="journal article" date="2019" name="Plant Biotechnol. J.">
        <title>The red bayberry genome and genetic basis of sex determination.</title>
        <authorList>
            <person name="Jia H.M."/>
            <person name="Jia H.J."/>
            <person name="Cai Q.L."/>
            <person name="Wang Y."/>
            <person name="Zhao H.B."/>
            <person name="Yang W.F."/>
            <person name="Wang G.Y."/>
            <person name="Li Y.H."/>
            <person name="Zhan D.L."/>
            <person name="Shen Y.T."/>
            <person name="Niu Q.F."/>
            <person name="Chang L."/>
            <person name="Qiu J."/>
            <person name="Zhao L."/>
            <person name="Xie H.B."/>
            <person name="Fu W.Y."/>
            <person name="Jin J."/>
            <person name="Li X.W."/>
            <person name="Jiao Y."/>
            <person name="Zhou C.C."/>
            <person name="Tu T."/>
            <person name="Chai C.Y."/>
            <person name="Gao J.L."/>
            <person name="Fan L.J."/>
            <person name="van de Weg E."/>
            <person name="Wang J.Y."/>
            <person name="Gao Z.S."/>
        </authorList>
    </citation>
    <scope>NUCLEOTIDE SEQUENCE [LARGE SCALE GENOMIC DNA]</scope>
    <source>
        <tissue evidence="9">Leaves</tissue>
    </source>
</reference>
<dbReference type="FunFam" id="1.10.510.10:FF:001725">
    <property type="entry name" value="Kinase like protein"/>
    <property type="match status" value="1"/>
</dbReference>
<evidence type="ECO:0000313" key="9">
    <source>
        <dbReference type="EMBL" id="KAB1200473.1"/>
    </source>
</evidence>
<keyword evidence="10" id="KW-1185">Reference proteome</keyword>
<dbReference type="PANTHER" id="PTHR44167">
    <property type="entry name" value="OVARIAN-SPECIFIC SERINE/THREONINE-PROTEIN KINASE LOK-RELATED"/>
    <property type="match status" value="1"/>
</dbReference>
<dbReference type="Gene3D" id="1.10.510.10">
    <property type="entry name" value="Transferase(Phosphotransferase) domain 1"/>
    <property type="match status" value="2"/>
</dbReference>
<dbReference type="PROSITE" id="PS50011">
    <property type="entry name" value="PROTEIN_KINASE_DOM"/>
    <property type="match status" value="1"/>
</dbReference>
<keyword evidence="9" id="KW-0131">Cell cycle</keyword>
<feature type="region of interest" description="Disordered" evidence="7">
    <location>
        <begin position="581"/>
        <end position="614"/>
    </location>
</feature>
<comment type="caution">
    <text evidence="9">The sequence shown here is derived from an EMBL/GenBank/DDBJ whole genome shotgun (WGS) entry which is preliminary data.</text>
</comment>
<evidence type="ECO:0000256" key="4">
    <source>
        <dbReference type="ARBA" id="ARBA00022741"/>
    </source>
</evidence>
<evidence type="ECO:0000256" key="1">
    <source>
        <dbReference type="ARBA" id="ARBA00012513"/>
    </source>
</evidence>
<dbReference type="GO" id="GO:0051301">
    <property type="term" value="P:cell division"/>
    <property type="evidence" value="ECO:0007669"/>
    <property type="project" value="UniProtKB-KW"/>
</dbReference>
<dbReference type="EC" id="2.7.11.1" evidence="1"/>
<dbReference type="InterPro" id="IPR008271">
    <property type="entry name" value="Ser/Thr_kinase_AS"/>
</dbReference>
<dbReference type="InterPro" id="IPR000719">
    <property type="entry name" value="Prot_kinase_dom"/>
</dbReference>
<dbReference type="PANTHER" id="PTHR44167:SF23">
    <property type="entry name" value="CDC7 KINASE, ISOFORM A-RELATED"/>
    <property type="match status" value="1"/>
</dbReference>
<dbReference type="Pfam" id="PF00069">
    <property type="entry name" value="Pkinase"/>
    <property type="match status" value="2"/>
</dbReference>
<evidence type="ECO:0000313" key="10">
    <source>
        <dbReference type="Proteomes" id="UP000516437"/>
    </source>
</evidence>
<keyword evidence="4" id="KW-0547">Nucleotide-binding</keyword>
<dbReference type="InterPro" id="IPR011009">
    <property type="entry name" value="Kinase-like_dom_sf"/>
</dbReference>
<keyword evidence="6" id="KW-0067">ATP-binding</keyword>
<proteinExistence type="predicted"/>
<sequence length="901" mass="99790">MEARLTYSELTISSTLTTTIITDTEKAWHFLALLLSLGRTARPAELASRCALFCATPELVESFCSIPDSPILLTRDLHVTVSPVALTALVEFASSSNSVVSCTPRMGMVVCGTNRLGYEIDFGTMCSRKRKRFTSSVCELAPVPKRSRIWSSGAAEEEEREWLCSRKLIQYVCPKVLFHMMDAITRNINLQPGGDSVLVNKFMVAPPMFSNFNGGQVTCQLKNLEHVEGDHNTSLFPQGKPNMPIMACELDQEVARLNPILDNLVGCKDCKINESGFGSGKFSTTCGPEGATYGNISPLEAANVDDAFEATQVQIVENGRVTEGDQKEKLVDSGSLHKDGMAAGLHAFSKSSEHCKVAGSPRENRQCGRHRPSISKAQKLKHNHDDMLIKGRGARCTPPKDQQEQKALPSFESYTVIEEEGSGGYGTVYRARRKSDGATVAIKCPHANAHRHHVSNEMKMLEQFGGKNFVIKYKGCFKHGNSDCFVLKHVDHDRPEVLKKEIDVFQLQWYGYCMFRALAVLHRQGILHRDVKPGNFLFSRKTNKGYLIDFNLAMDLSQNCGNTGRSRIGSHLTTNHIMVSNSKSISPTGNGKFSTAKTSQGVNRETTRGSRSALEPKNLKRKALGQAEVYSGLGSRNVIKSQGADGSGITSVKDVTSARTPSAERRREPMPCHGRKELISLLQEAMKSPNHEAIRIPVPCRKRVSASPREVDSKLVYITPMPLLSTVTSVTRAGSTNKRGDGKYKKEGPCVGTKGFRAPEVLLKSLHQGPKVDIWSAGVTLLYLMTGRMPFFGDPEQNVKDIAKLRGSEDLWEVAKLHNRESSFPVGLYHTQWLPSIKLQDWCETNTKRLEFLGEIPNSLFDLLEKCLTVNPRVRISAEEALKHEFFTPCHEGMRSERLGN</sequence>
<feature type="compositionally biased region" description="Polar residues" evidence="7">
    <location>
        <begin position="581"/>
        <end position="604"/>
    </location>
</feature>
<keyword evidence="2" id="KW-0723">Serine/threonine-protein kinase</keyword>
<accession>A0A6A1UJX0</accession>
<dbReference type="EMBL" id="RXIC02000159">
    <property type="protein sequence ID" value="KAB1200473.1"/>
    <property type="molecule type" value="Genomic_DNA"/>
</dbReference>
<feature type="region of interest" description="Disordered" evidence="7">
    <location>
        <begin position="641"/>
        <end position="670"/>
    </location>
</feature>
<dbReference type="SMART" id="SM00220">
    <property type="entry name" value="S_TKc"/>
    <property type="match status" value="1"/>
</dbReference>
<dbReference type="GO" id="GO:0005524">
    <property type="term" value="F:ATP binding"/>
    <property type="evidence" value="ECO:0007669"/>
    <property type="project" value="UniProtKB-KW"/>
</dbReference>
<evidence type="ECO:0000256" key="6">
    <source>
        <dbReference type="ARBA" id="ARBA00022840"/>
    </source>
</evidence>
<evidence type="ECO:0000256" key="3">
    <source>
        <dbReference type="ARBA" id="ARBA00022679"/>
    </source>
</evidence>
<dbReference type="SUPFAM" id="SSF56112">
    <property type="entry name" value="Protein kinase-like (PK-like)"/>
    <property type="match status" value="1"/>
</dbReference>
<dbReference type="GO" id="GO:0005634">
    <property type="term" value="C:nucleus"/>
    <property type="evidence" value="ECO:0007669"/>
    <property type="project" value="TreeGrafter"/>
</dbReference>
<keyword evidence="5 9" id="KW-0418">Kinase</keyword>
<feature type="compositionally biased region" description="Polar residues" evidence="7">
    <location>
        <begin position="648"/>
        <end position="660"/>
    </location>
</feature>
<dbReference type="PROSITE" id="PS00108">
    <property type="entry name" value="PROTEIN_KINASE_ST"/>
    <property type="match status" value="1"/>
</dbReference>
<evidence type="ECO:0000259" key="8">
    <source>
        <dbReference type="PROSITE" id="PS50011"/>
    </source>
</evidence>
<evidence type="ECO:0000256" key="7">
    <source>
        <dbReference type="SAM" id="MobiDB-lite"/>
    </source>
</evidence>